<name>A0A6L5X4K3_9FIRM</name>
<keyword evidence="2" id="KW-0963">Cytoplasm</keyword>
<dbReference type="FunFam" id="3.20.20.380:FF:000001">
    <property type="entry name" value="Copper homeostasis protein CutC"/>
    <property type="match status" value="1"/>
</dbReference>
<comment type="subcellular location">
    <subcellularLocation>
        <location evidence="2">Cytoplasm</location>
    </subcellularLocation>
</comment>
<evidence type="ECO:0000313" key="4">
    <source>
        <dbReference type="Proteomes" id="UP000481852"/>
    </source>
</evidence>
<dbReference type="GO" id="GO:0005737">
    <property type="term" value="C:cytoplasm"/>
    <property type="evidence" value="ECO:0007669"/>
    <property type="project" value="UniProtKB-SubCell"/>
</dbReference>
<evidence type="ECO:0000313" key="3">
    <source>
        <dbReference type="EMBL" id="MSS15309.1"/>
    </source>
</evidence>
<dbReference type="PANTHER" id="PTHR12598">
    <property type="entry name" value="COPPER HOMEOSTASIS PROTEIN CUTC"/>
    <property type="match status" value="1"/>
</dbReference>
<dbReference type="AlphaFoldDB" id="A0A6L5X4K3"/>
<proteinExistence type="inferred from homology"/>
<evidence type="ECO:0000256" key="1">
    <source>
        <dbReference type="ARBA" id="ARBA00007768"/>
    </source>
</evidence>
<comment type="similarity">
    <text evidence="1 2">Belongs to the CutC family.</text>
</comment>
<dbReference type="EMBL" id="VULZ01000010">
    <property type="protein sequence ID" value="MSS15309.1"/>
    <property type="molecule type" value="Genomic_DNA"/>
</dbReference>
<protein>
    <recommendedName>
        <fullName evidence="2">PF03932 family protein CutC</fullName>
    </recommendedName>
</protein>
<sequence>MKRTKLEVCVDSVESALAASRGGADRLELCGCLPMGGTTPELSLYRAVRHCTDLPVRVLIRPRAGDFCYSAYEFGIMCDAVALFREEGADAVVTGCLTPEGDVDLKRMKRLREAAGPMDMTFHRAFDMARDAGQALRDIESLGGISTILTSGQAPDVEKGIGNLKAIIAGADGRLDIMPGGGVNSGNLEHLEEELHAPVYHMSGKMAVSSRMIYRNSAVSMGEDSSSEYRIWRTDEEEVRKARAILG</sequence>
<dbReference type="HAMAP" id="MF_00795">
    <property type="entry name" value="CutC"/>
    <property type="match status" value="1"/>
</dbReference>
<dbReference type="Proteomes" id="UP000481852">
    <property type="component" value="Unassembled WGS sequence"/>
</dbReference>
<dbReference type="SUPFAM" id="SSF110395">
    <property type="entry name" value="CutC-like"/>
    <property type="match status" value="1"/>
</dbReference>
<organism evidence="3 4">
    <name type="scientific">Porcincola intestinalis</name>
    <dbReference type="NCBI Taxonomy" id="2606632"/>
    <lineage>
        <taxon>Bacteria</taxon>
        <taxon>Bacillati</taxon>
        <taxon>Bacillota</taxon>
        <taxon>Clostridia</taxon>
        <taxon>Lachnospirales</taxon>
        <taxon>Lachnospiraceae</taxon>
        <taxon>Porcincola</taxon>
    </lineage>
</organism>
<reference evidence="3 4" key="1">
    <citation type="submission" date="2019-08" db="EMBL/GenBank/DDBJ databases">
        <title>In-depth cultivation of the pig gut microbiome towards novel bacterial diversity and tailored functional studies.</title>
        <authorList>
            <person name="Wylensek D."/>
            <person name="Hitch T.C.A."/>
            <person name="Clavel T."/>
        </authorList>
    </citation>
    <scope>NUCLEOTIDE SEQUENCE [LARGE SCALE GENOMIC DNA]</scope>
    <source>
        <strain evidence="3 4">Oil+RF-744-WCA-WT-11</strain>
    </source>
</reference>
<evidence type="ECO:0000256" key="2">
    <source>
        <dbReference type="HAMAP-Rule" id="MF_00795"/>
    </source>
</evidence>
<gene>
    <name evidence="2" type="primary">cutC</name>
    <name evidence="3" type="ORF">FYJ35_09720</name>
</gene>
<dbReference type="Pfam" id="PF03932">
    <property type="entry name" value="CutC"/>
    <property type="match status" value="1"/>
</dbReference>
<dbReference type="PANTHER" id="PTHR12598:SF0">
    <property type="entry name" value="COPPER HOMEOSTASIS PROTEIN CUTC HOMOLOG"/>
    <property type="match status" value="1"/>
</dbReference>
<keyword evidence="4" id="KW-1185">Reference proteome</keyword>
<comment type="caution">
    <text evidence="2">Once thought to be involved in copper homeostasis, experiments in E.coli have shown this is not the case.</text>
</comment>
<dbReference type="InterPro" id="IPR005627">
    <property type="entry name" value="CutC-like"/>
</dbReference>
<dbReference type="RefSeq" id="WP_154526020.1">
    <property type="nucleotide sequence ID" value="NZ_VULZ01000010.1"/>
</dbReference>
<dbReference type="InterPro" id="IPR036822">
    <property type="entry name" value="CutC-like_dom_sf"/>
</dbReference>
<dbReference type="GO" id="GO:0005507">
    <property type="term" value="F:copper ion binding"/>
    <property type="evidence" value="ECO:0007669"/>
    <property type="project" value="TreeGrafter"/>
</dbReference>
<accession>A0A6L5X4K3</accession>
<comment type="caution">
    <text evidence="3">The sequence shown here is derived from an EMBL/GenBank/DDBJ whole genome shotgun (WGS) entry which is preliminary data.</text>
</comment>
<dbReference type="Gene3D" id="3.20.20.380">
    <property type="entry name" value="Copper homeostasis (CutC) domain"/>
    <property type="match status" value="1"/>
</dbReference>